<comment type="caution">
    <text evidence="1">The sequence shown here is derived from an EMBL/GenBank/DDBJ whole genome shotgun (WGS) entry which is preliminary data.</text>
</comment>
<name>A0ACB7T3J0_HYAAI</name>
<proteinExistence type="predicted"/>
<gene>
    <name evidence="1" type="ORF">HPB50_008128</name>
</gene>
<accession>A0ACB7T3J0</accession>
<evidence type="ECO:0000313" key="1">
    <source>
        <dbReference type="EMBL" id="KAH6940826.1"/>
    </source>
</evidence>
<sequence length="73" mass="7768">MEPATLPLAEEPMPPFADSVEASSVAQMQVCPVAIKTARDLLLSGCAVHYSRCKTSVETSLIPRQGRDAVQAP</sequence>
<keyword evidence="2" id="KW-1185">Reference proteome</keyword>
<evidence type="ECO:0000313" key="2">
    <source>
        <dbReference type="Proteomes" id="UP000821845"/>
    </source>
</evidence>
<dbReference type="Proteomes" id="UP000821845">
    <property type="component" value="Chromosome 11"/>
</dbReference>
<organism evidence="1 2">
    <name type="scientific">Hyalomma asiaticum</name>
    <name type="common">Tick</name>
    <dbReference type="NCBI Taxonomy" id="266040"/>
    <lineage>
        <taxon>Eukaryota</taxon>
        <taxon>Metazoa</taxon>
        <taxon>Ecdysozoa</taxon>
        <taxon>Arthropoda</taxon>
        <taxon>Chelicerata</taxon>
        <taxon>Arachnida</taxon>
        <taxon>Acari</taxon>
        <taxon>Parasitiformes</taxon>
        <taxon>Ixodida</taxon>
        <taxon>Ixodoidea</taxon>
        <taxon>Ixodidae</taxon>
        <taxon>Hyalomminae</taxon>
        <taxon>Hyalomma</taxon>
    </lineage>
</organism>
<reference evidence="1" key="1">
    <citation type="submission" date="2020-05" db="EMBL/GenBank/DDBJ databases">
        <title>Large-scale comparative analyses of tick genomes elucidate their genetic diversity and vector capacities.</title>
        <authorList>
            <person name="Jia N."/>
            <person name="Wang J."/>
            <person name="Shi W."/>
            <person name="Du L."/>
            <person name="Sun Y."/>
            <person name="Zhan W."/>
            <person name="Jiang J."/>
            <person name="Wang Q."/>
            <person name="Zhang B."/>
            <person name="Ji P."/>
            <person name="Sakyi L.B."/>
            <person name="Cui X."/>
            <person name="Yuan T."/>
            <person name="Jiang B."/>
            <person name="Yang W."/>
            <person name="Lam T.T.-Y."/>
            <person name="Chang Q."/>
            <person name="Ding S."/>
            <person name="Wang X."/>
            <person name="Zhu J."/>
            <person name="Ruan X."/>
            <person name="Zhao L."/>
            <person name="Wei J."/>
            <person name="Que T."/>
            <person name="Du C."/>
            <person name="Cheng J."/>
            <person name="Dai P."/>
            <person name="Han X."/>
            <person name="Huang E."/>
            <person name="Gao Y."/>
            <person name="Liu J."/>
            <person name="Shao H."/>
            <person name="Ye R."/>
            <person name="Li L."/>
            <person name="Wei W."/>
            <person name="Wang X."/>
            <person name="Wang C."/>
            <person name="Yang T."/>
            <person name="Huo Q."/>
            <person name="Li W."/>
            <person name="Guo W."/>
            <person name="Chen H."/>
            <person name="Zhou L."/>
            <person name="Ni X."/>
            <person name="Tian J."/>
            <person name="Zhou Y."/>
            <person name="Sheng Y."/>
            <person name="Liu T."/>
            <person name="Pan Y."/>
            <person name="Xia L."/>
            <person name="Li J."/>
            <person name="Zhao F."/>
            <person name="Cao W."/>
        </authorList>
    </citation>
    <scope>NUCLEOTIDE SEQUENCE</scope>
    <source>
        <strain evidence="1">Hyas-2018</strain>
    </source>
</reference>
<dbReference type="EMBL" id="CM023491">
    <property type="protein sequence ID" value="KAH6940826.1"/>
    <property type="molecule type" value="Genomic_DNA"/>
</dbReference>
<protein>
    <submittedName>
        <fullName evidence="1">Uncharacterized protein</fullName>
    </submittedName>
</protein>